<keyword evidence="3" id="KW-0547">Nucleotide-binding</keyword>
<organism evidence="7 8">
    <name type="scientific">Clostridium aestuarii</name>
    <dbReference type="NCBI Taxonomy" id="338193"/>
    <lineage>
        <taxon>Bacteria</taxon>
        <taxon>Bacillati</taxon>
        <taxon>Bacillota</taxon>
        <taxon>Clostridia</taxon>
        <taxon>Eubacteriales</taxon>
        <taxon>Clostridiaceae</taxon>
        <taxon>Clostridium</taxon>
    </lineage>
</organism>
<dbReference type="SUPFAM" id="SSF54211">
    <property type="entry name" value="Ribosomal protein S5 domain 2-like"/>
    <property type="match status" value="1"/>
</dbReference>
<dbReference type="CDD" id="cd16262">
    <property type="entry name" value="EFG_III"/>
    <property type="match status" value="1"/>
</dbReference>
<dbReference type="InterPro" id="IPR041095">
    <property type="entry name" value="EFG_II"/>
</dbReference>
<dbReference type="Pfam" id="PF00009">
    <property type="entry name" value="GTP_EFTU"/>
    <property type="match status" value="1"/>
</dbReference>
<evidence type="ECO:0000256" key="4">
    <source>
        <dbReference type="ARBA" id="ARBA00023134"/>
    </source>
</evidence>
<dbReference type="InterPro" id="IPR000640">
    <property type="entry name" value="EFG_V-like"/>
</dbReference>
<dbReference type="CDD" id="cd01434">
    <property type="entry name" value="EFG_mtEFG1_IV"/>
    <property type="match status" value="1"/>
</dbReference>
<keyword evidence="7" id="KW-0648">Protein biosynthesis</keyword>
<proteinExistence type="inferred from homology"/>
<dbReference type="SUPFAM" id="SSF50447">
    <property type="entry name" value="Translation proteins"/>
    <property type="match status" value="1"/>
</dbReference>
<dbReference type="Gene3D" id="3.40.50.300">
    <property type="entry name" value="P-loop containing nucleotide triphosphate hydrolases"/>
    <property type="match status" value="1"/>
</dbReference>
<evidence type="ECO:0000256" key="5">
    <source>
        <dbReference type="NCBIfam" id="TIGR00484"/>
    </source>
</evidence>
<evidence type="ECO:0000256" key="2">
    <source>
        <dbReference type="ARBA" id="ARBA00017872"/>
    </source>
</evidence>
<dbReference type="CDD" id="cd04088">
    <property type="entry name" value="EFG_mtEFG_II"/>
    <property type="match status" value="1"/>
</dbReference>
<accession>A0ABT4CYS6</accession>
<comment type="caution">
    <text evidence="7">The sequence shown here is derived from an EMBL/GenBank/DDBJ whole genome shotgun (WGS) entry which is preliminary data.</text>
</comment>
<dbReference type="SMART" id="SM00838">
    <property type="entry name" value="EFG_C"/>
    <property type="match status" value="1"/>
</dbReference>
<dbReference type="NCBIfam" id="TIGR00484">
    <property type="entry name" value="EF-G"/>
    <property type="match status" value="1"/>
</dbReference>
<dbReference type="InterPro" id="IPR035649">
    <property type="entry name" value="EFG_V"/>
</dbReference>
<dbReference type="InterPro" id="IPR005225">
    <property type="entry name" value="Small_GTP-bd"/>
</dbReference>
<sequence length="692" mass="77476">MKEYMTQNLRNIGFIGHSGSGKTTLTEAILYYTKANDRFGKVEEGTTVSDYDLEEKKRKISISTTILPCEWENIKINMVDIPGYFDFVGEMIEGLRAVDMSIVTVSGVSGVKVGTEKAWKYVNEHNMPRAFFINKLDRENSDFDKALSQLNEKFGISVVPIQYPIGKENTFNGVVNVISKRARIFNPKTRHMEEGEIPKELIDKIDECKTMIMEAVAETDEVLLDKYFEEGSLTDEEIYNGLIRGAEEGEIAPVMCGSAYLGIGVNTLLEDILECFPCPKDSKPIKAVNLKQNKEIEVRIDENTQFSAMVFKTIADPFIGKLSMFKVMTGKAKSDSIVYNANKDKQEKFGSMYFLRGKEQIPTSEITAGDIGAVAKLQYTSTGDTLCEMSSPIAFEQIEFPKPVMSMAVLTKSKGDEDKISSGLNKLLEEDPTFKVSRDIENADTIISGIGSTHLEIIANKLKNKFGVEIELETPKIPYRETIRKTAEVQGKHKKQSGGHGQYGDVKIKFEPRDDGEDELLFVDKIVGGVVPKQYIPAVEKGLKECMQHGVLAKYPMIGLKATLYDGSYHSVDSSEMAFKIAASMAYKKGIELAQPILLEPIMHVEIQIPDEYMGDIIADINKKRGRVLGMEPIKDGQNIIAEVPLADMFKYANDLRSMTSARGDFDMKFEKYEEVPQDEAKKIIEKANKEK</sequence>
<dbReference type="NCBIfam" id="NF009381">
    <property type="entry name" value="PRK12740.1-5"/>
    <property type="match status" value="1"/>
</dbReference>
<dbReference type="Gene3D" id="3.30.230.10">
    <property type="match status" value="1"/>
</dbReference>
<dbReference type="InterPro" id="IPR035647">
    <property type="entry name" value="EFG_III/V"/>
</dbReference>
<dbReference type="SMART" id="SM00889">
    <property type="entry name" value="EFG_IV"/>
    <property type="match status" value="1"/>
</dbReference>
<dbReference type="NCBIfam" id="TIGR00231">
    <property type="entry name" value="small_GTP"/>
    <property type="match status" value="1"/>
</dbReference>
<dbReference type="CDD" id="cd04170">
    <property type="entry name" value="EF-G_bact"/>
    <property type="match status" value="1"/>
</dbReference>
<dbReference type="InterPro" id="IPR020568">
    <property type="entry name" value="Ribosomal_Su5_D2-typ_SF"/>
</dbReference>
<dbReference type="InterPro" id="IPR005517">
    <property type="entry name" value="Transl_elong_EFG/EF2_IV"/>
</dbReference>
<dbReference type="Gene3D" id="3.30.70.240">
    <property type="match status" value="1"/>
</dbReference>
<dbReference type="Proteomes" id="UP001078443">
    <property type="component" value="Unassembled WGS sequence"/>
</dbReference>
<evidence type="ECO:0000256" key="1">
    <source>
        <dbReference type="ARBA" id="ARBA00005870"/>
    </source>
</evidence>
<dbReference type="SUPFAM" id="SSF52540">
    <property type="entry name" value="P-loop containing nucleoside triphosphate hydrolases"/>
    <property type="match status" value="1"/>
</dbReference>
<name>A0ABT4CYS6_9CLOT</name>
<reference evidence="7" key="1">
    <citation type="submission" date="2022-12" db="EMBL/GenBank/DDBJ databases">
        <authorList>
            <person name="Wang J."/>
        </authorList>
    </citation>
    <scope>NUCLEOTIDE SEQUENCE</scope>
    <source>
        <strain evidence="7">HY-45-18</strain>
    </source>
</reference>
<dbReference type="PROSITE" id="PS51722">
    <property type="entry name" value="G_TR_2"/>
    <property type="match status" value="1"/>
</dbReference>
<dbReference type="InterPro" id="IPR004540">
    <property type="entry name" value="Transl_elong_EFG/EF2"/>
</dbReference>
<dbReference type="CDD" id="cd03713">
    <property type="entry name" value="EFG_mtEFG_C"/>
    <property type="match status" value="1"/>
</dbReference>
<evidence type="ECO:0000256" key="3">
    <source>
        <dbReference type="ARBA" id="ARBA00022741"/>
    </source>
</evidence>
<dbReference type="GO" id="GO:0003746">
    <property type="term" value="F:translation elongation factor activity"/>
    <property type="evidence" value="ECO:0007669"/>
    <property type="project" value="UniProtKB-KW"/>
</dbReference>
<evidence type="ECO:0000313" key="7">
    <source>
        <dbReference type="EMBL" id="MCY6483547.1"/>
    </source>
</evidence>
<keyword evidence="4" id="KW-0342">GTP-binding</keyword>
<dbReference type="InterPro" id="IPR047872">
    <property type="entry name" value="EFG_IV"/>
</dbReference>
<dbReference type="InterPro" id="IPR014721">
    <property type="entry name" value="Ribsml_uS5_D2-typ_fold_subgr"/>
</dbReference>
<dbReference type="PANTHER" id="PTHR43261:SF6">
    <property type="entry name" value="ELONGATION FACTOR G-LIKE PROTEIN"/>
    <property type="match status" value="1"/>
</dbReference>
<protein>
    <recommendedName>
        <fullName evidence="2 5">Elongation factor G</fullName>
    </recommendedName>
</protein>
<dbReference type="InterPro" id="IPR000795">
    <property type="entry name" value="T_Tr_GTP-bd_dom"/>
</dbReference>
<keyword evidence="8" id="KW-1185">Reference proteome</keyword>
<dbReference type="SUPFAM" id="SSF54980">
    <property type="entry name" value="EF-G C-terminal domain-like"/>
    <property type="match status" value="2"/>
</dbReference>
<dbReference type="Pfam" id="PF03764">
    <property type="entry name" value="EFG_IV"/>
    <property type="match status" value="1"/>
</dbReference>
<dbReference type="InterPro" id="IPR027417">
    <property type="entry name" value="P-loop_NTPase"/>
</dbReference>
<dbReference type="Pfam" id="PF14492">
    <property type="entry name" value="EFG_III"/>
    <property type="match status" value="1"/>
</dbReference>
<dbReference type="NCBIfam" id="NF009379">
    <property type="entry name" value="PRK12740.1-3"/>
    <property type="match status" value="1"/>
</dbReference>
<keyword evidence="7" id="KW-0251">Elongation factor</keyword>
<dbReference type="InterPro" id="IPR009022">
    <property type="entry name" value="EFG_III"/>
</dbReference>
<dbReference type="EMBL" id="JAPQER010000001">
    <property type="protein sequence ID" value="MCY6483547.1"/>
    <property type="molecule type" value="Genomic_DNA"/>
</dbReference>
<dbReference type="Gene3D" id="3.30.70.870">
    <property type="entry name" value="Elongation Factor G (Translational Gtpase), domain 3"/>
    <property type="match status" value="1"/>
</dbReference>
<dbReference type="NCBIfam" id="NF009891">
    <property type="entry name" value="PRK13351.1-1"/>
    <property type="match status" value="1"/>
</dbReference>
<dbReference type="RefSeq" id="WP_268039790.1">
    <property type="nucleotide sequence ID" value="NZ_JAPQER010000001.1"/>
</dbReference>
<evidence type="ECO:0000313" key="8">
    <source>
        <dbReference type="Proteomes" id="UP001078443"/>
    </source>
</evidence>
<dbReference type="PANTHER" id="PTHR43261">
    <property type="entry name" value="TRANSLATION ELONGATION FACTOR G-RELATED"/>
    <property type="match status" value="1"/>
</dbReference>
<gene>
    <name evidence="7" type="primary">fusA</name>
    <name evidence="7" type="ORF">OW763_04130</name>
</gene>
<dbReference type="Gene3D" id="2.40.30.10">
    <property type="entry name" value="Translation factors"/>
    <property type="match status" value="1"/>
</dbReference>
<dbReference type="Pfam" id="PF00679">
    <property type="entry name" value="EFG_C"/>
    <property type="match status" value="1"/>
</dbReference>
<dbReference type="InterPro" id="IPR009000">
    <property type="entry name" value="Transl_B-barrel_sf"/>
</dbReference>
<dbReference type="Pfam" id="PF22042">
    <property type="entry name" value="EF-G_D2"/>
    <property type="match status" value="1"/>
</dbReference>
<feature type="domain" description="Tr-type G" evidence="6">
    <location>
        <begin position="7"/>
        <end position="280"/>
    </location>
</feature>
<dbReference type="PRINTS" id="PR00315">
    <property type="entry name" value="ELONGATNFCT"/>
</dbReference>
<comment type="similarity">
    <text evidence="1">Belongs to the TRAFAC class translation factor GTPase superfamily. Classic translation factor GTPase family. EF-G/EF-2 subfamily.</text>
</comment>
<evidence type="ECO:0000259" key="6">
    <source>
        <dbReference type="PROSITE" id="PS51722"/>
    </source>
</evidence>
<dbReference type="InterPro" id="IPR053905">
    <property type="entry name" value="EF-G-like_DII"/>
</dbReference>